<keyword evidence="9" id="KW-0963">Cytoplasm</keyword>
<proteinExistence type="inferred from homology"/>
<keyword evidence="14" id="KW-1185">Reference proteome</keyword>
<comment type="catalytic activity">
    <reaction evidence="1 9 11">
        <text>Hydrolyzes single-stranded DNA or mismatched double-stranded DNA and polynucleotides, releasing free uracil.</text>
        <dbReference type="EC" id="3.2.2.27"/>
    </reaction>
</comment>
<dbReference type="InterPro" id="IPR018085">
    <property type="entry name" value="Ura-DNA_Glyclase_AS"/>
</dbReference>
<comment type="subcellular location">
    <subcellularLocation>
        <location evidence="9">Cytoplasm</location>
    </subcellularLocation>
</comment>
<dbReference type="HAMAP" id="MF_00148">
    <property type="entry name" value="UDG"/>
    <property type="match status" value="1"/>
</dbReference>
<dbReference type="Pfam" id="PF03167">
    <property type="entry name" value="UDG"/>
    <property type="match status" value="1"/>
</dbReference>
<sequence length="243" mass="27728">MLRVDRSWSPLFEALKSKAYFRPIFSFLREEQRKGHVIYPHPRNIFRAFQETTLEQVRVVILGQDPYHGPGQADGLCFSVPEGVPLPPSLRNIFKELASDLGCLEPHSGSLELWASQGVLLLNSLLSVRSGQPLSHKGIGWELFLQDVLDFLWNREQPLAFILWGRSAAQLMTRQEQREAPASRLLIKSAHPSPLSAHYGFWGSRPFSQVNRFLLKQGLKPIEWERVSDSHSRRPQEGRLNGV</sequence>
<dbReference type="GO" id="GO:0005737">
    <property type="term" value="C:cytoplasm"/>
    <property type="evidence" value="ECO:0007669"/>
    <property type="project" value="UniProtKB-SubCell"/>
</dbReference>
<dbReference type="SUPFAM" id="SSF52141">
    <property type="entry name" value="Uracil-DNA glycosylase-like"/>
    <property type="match status" value="1"/>
</dbReference>
<evidence type="ECO:0000256" key="1">
    <source>
        <dbReference type="ARBA" id="ARBA00001400"/>
    </source>
</evidence>
<keyword evidence="6 9" id="KW-0227">DNA damage</keyword>
<dbReference type="NCBIfam" id="NF003592">
    <property type="entry name" value="PRK05254.1-5"/>
    <property type="match status" value="1"/>
</dbReference>
<keyword evidence="8 9" id="KW-0234">DNA repair</keyword>
<feature type="domain" description="Uracil-DNA glycosylase-like" evidence="12">
    <location>
        <begin position="49"/>
        <end position="214"/>
    </location>
</feature>
<dbReference type="OrthoDB" id="9804372at2"/>
<feature type="active site" description="Proton acceptor" evidence="9 10">
    <location>
        <position position="65"/>
    </location>
</feature>
<evidence type="ECO:0000313" key="14">
    <source>
        <dbReference type="Proteomes" id="UP000253816"/>
    </source>
</evidence>
<dbReference type="EMBL" id="QQBG01000028">
    <property type="protein sequence ID" value="RDB31153.1"/>
    <property type="molecule type" value="Genomic_DNA"/>
</dbReference>
<dbReference type="PANTHER" id="PTHR11264:SF0">
    <property type="entry name" value="URACIL-DNA GLYCOSYLASE"/>
    <property type="match status" value="1"/>
</dbReference>
<keyword evidence="7 9" id="KW-0378">Hydrolase</keyword>
<evidence type="ECO:0000256" key="10">
    <source>
        <dbReference type="PROSITE-ProRule" id="PRU10072"/>
    </source>
</evidence>
<comment type="caution">
    <text evidence="13">The sequence shown here is derived from an EMBL/GenBank/DDBJ whole genome shotgun (WGS) entry which is preliminary data.</text>
</comment>
<dbReference type="InterPro" id="IPR002043">
    <property type="entry name" value="UDG_fam1"/>
</dbReference>
<dbReference type="RefSeq" id="WP_114544654.1">
    <property type="nucleotide sequence ID" value="NZ_QQBG01000028.1"/>
</dbReference>
<name>A0A369KH83_9BACT</name>
<dbReference type="NCBIfam" id="TIGR00628">
    <property type="entry name" value="ung"/>
    <property type="match status" value="1"/>
</dbReference>
<evidence type="ECO:0000313" key="13">
    <source>
        <dbReference type="EMBL" id="RDB31153.1"/>
    </source>
</evidence>
<comment type="function">
    <text evidence="2 9 11">Excises uracil residues from the DNA which can arise as a result of misincorporation of dUMP residues by DNA polymerase or due to deamination of cytosine.</text>
</comment>
<dbReference type="Gene3D" id="3.40.470.10">
    <property type="entry name" value="Uracil-DNA glycosylase-like domain"/>
    <property type="match status" value="1"/>
</dbReference>
<evidence type="ECO:0000256" key="2">
    <source>
        <dbReference type="ARBA" id="ARBA00002631"/>
    </source>
</evidence>
<dbReference type="Proteomes" id="UP000253816">
    <property type="component" value="Unassembled WGS sequence"/>
</dbReference>
<dbReference type="CDD" id="cd10027">
    <property type="entry name" value="UDG-F1-like"/>
    <property type="match status" value="1"/>
</dbReference>
<dbReference type="GO" id="GO:0097510">
    <property type="term" value="P:base-excision repair, AP site formation via deaminated base removal"/>
    <property type="evidence" value="ECO:0007669"/>
    <property type="project" value="TreeGrafter"/>
</dbReference>
<dbReference type="EC" id="3.2.2.27" evidence="4 9"/>
<protein>
    <recommendedName>
        <fullName evidence="5 9">Uracil-DNA glycosylase</fullName>
        <shortName evidence="9">UDG</shortName>
        <ecNumber evidence="4 9">3.2.2.27</ecNumber>
    </recommendedName>
</protein>
<dbReference type="PANTHER" id="PTHR11264">
    <property type="entry name" value="URACIL-DNA GLYCOSYLASE"/>
    <property type="match status" value="1"/>
</dbReference>
<accession>A0A369KH83</accession>
<evidence type="ECO:0000256" key="8">
    <source>
        <dbReference type="ARBA" id="ARBA00023204"/>
    </source>
</evidence>
<reference evidence="13 14" key="1">
    <citation type="submission" date="2018-07" db="EMBL/GenBank/DDBJ databases">
        <title>Comparative genomics of the Candidatus Parilichlamydiaceae reveals evidence of convergent evolution and genome reduction in the phylum Chlamydiae.</title>
        <authorList>
            <person name="Taylor-Brown A."/>
            <person name="Polkinghorne A."/>
        </authorList>
    </citation>
    <scope>NUCLEOTIDE SEQUENCE [LARGE SCALE GENOMIC DNA]</scope>
    <source>
        <strain evidence="13 14">Hat2</strain>
    </source>
</reference>
<dbReference type="InterPro" id="IPR036895">
    <property type="entry name" value="Uracil-DNA_glycosylase-like_sf"/>
</dbReference>
<dbReference type="SMART" id="SM00987">
    <property type="entry name" value="UreE_C"/>
    <property type="match status" value="1"/>
</dbReference>
<evidence type="ECO:0000256" key="5">
    <source>
        <dbReference type="ARBA" id="ARBA00018429"/>
    </source>
</evidence>
<dbReference type="AlphaFoldDB" id="A0A369KH83"/>
<dbReference type="NCBIfam" id="NF003588">
    <property type="entry name" value="PRK05254.1-1"/>
    <property type="match status" value="1"/>
</dbReference>
<evidence type="ECO:0000256" key="9">
    <source>
        <dbReference type="HAMAP-Rule" id="MF_00148"/>
    </source>
</evidence>
<evidence type="ECO:0000256" key="6">
    <source>
        <dbReference type="ARBA" id="ARBA00022763"/>
    </source>
</evidence>
<dbReference type="GO" id="GO:0004844">
    <property type="term" value="F:uracil DNA N-glycosylase activity"/>
    <property type="evidence" value="ECO:0007669"/>
    <property type="project" value="UniProtKB-UniRule"/>
</dbReference>
<comment type="similarity">
    <text evidence="3 9 11">Belongs to the uracil-DNA glycosylase (UDG) superfamily. UNG family.</text>
</comment>
<dbReference type="PROSITE" id="PS00130">
    <property type="entry name" value="U_DNA_GLYCOSYLASE"/>
    <property type="match status" value="1"/>
</dbReference>
<gene>
    <name evidence="9" type="primary">ung</name>
    <name evidence="13" type="ORF">HAT2_00745</name>
</gene>
<dbReference type="SMART" id="SM00986">
    <property type="entry name" value="UDG"/>
    <property type="match status" value="1"/>
</dbReference>
<organism evidence="13 14">
    <name type="scientific">Candidatus Similichlamydia laticola</name>
    <dbReference type="NCBI Taxonomy" id="2170265"/>
    <lineage>
        <taxon>Bacteria</taxon>
        <taxon>Pseudomonadati</taxon>
        <taxon>Chlamydiota</taxon>
        <taxon>Chlamydiia</taxon>
        <taxon>Parachlamydiales</taxon>
        <taxon>Candidatus Parilichlamydiaceae</taxon>
        <taxon>Candidatus Similichlamydia</taxon>
    </lineage>
</organism>
<dbReference type="NCBIfam" id="NF003589">
    <property type="entry name" value="PRK05254.1-2"/>
    <property type="match status" value="1"/>
</dbReference>
<evidence type="ECO:0000259" key="12">
    <source>
        <dbReference type="SMART" id="SM00986"/>
    </source>
</evidence>
<evidence type="ECO:0000256" key="3">
    <source>
        <dbReference type="ARBA" id="ARBA00008184"/>
    </source>
</evidence>
<evidence type="ECO:0000256" key="4">
    <source>
        <dbReference type="ARBA" id="ARBA00012030"/>
    </source>
</evidence>
<dbReference type="InterPro" id="IPR005122">
    <property type="entry name" value="Uracil-DNA_glycosylase-like"/>
</dbReference>
<evidence type="ECO:0000256" key="11">
    <source>
        <dbReference type="RuleBase" id="RU003780"/>
    </source>
</evidence>
<evidence type="ECO:0000256" key="7">
    <source>
        <dbReference type="ARBA" id="ARBA00022801"/>
    </source>
</evidence>